<dbReference type="NCBIfam" id="TIGR01251">
    <property type="entry name" value="ribP_PPkin"/>
    <property type="match status" value="1"/>
</dbReference>
<dbReference type="InterPro" id="IPR029057">
    <property type="entry name" value="PRTase-like"/>
</dbReference>
<proteinExistence type="predicted"/>
<dbReference type="GO" id="GO:0004749">
    <property type="term" value="F:ribose phosphate diphosphokinase activity"/>
    <property type="evidence" value="ECO:0007669"/>
    <property type="project" value="UniProtKB-EC"/>
</dbReference>
<dbReference type="Proteomes" id="UP001198701">
    <property type="component" value="Unassembled WGS sequence"/>
</dbReference>
<evidence type="ECO:0000313" key="9">
    <source>
        <dbReference type="EMBL" id="MCC6072014.1"/>
    </source>
</evidence>
<evidence type="ECO:0000256" key="3">
    <source>
        <dbReference type="ARBA" id="ARBA00022727"/>
    </source>
</evidence>
<comment type="catalytic activity">
    <reaction evidence="7">
        <text>D-ribose 5-phosphate + ATP = 5-phospho-alpha-D-ribose 1-diphosphate + AMP + H(+)</text>
        <dbReference type="Rhea" id="RHEA:15609"/>
        <dbReference type="ChEBI" id="CHEBI:15378"/>
        <dbReference type="ChEBI" id="CHEBI:30616"/>
        <dbReference type="ChEBI" id="CHEBI:58017"/>
        <dbReference type="ChEBI" id="CHEBI:78346"/>
        <dbReference type="ChEBI" id="CHEBI:456215"/>
        <dbReference type="EC" id="2.7.6.1"/>
    </reaction>
</comment>
<dbReference type="CDD" id="cd06223">
    <property type="entry name" value="PRTases_typeI"/>
    <property type="match status" value="1"/>
</dbReference>
<keyword evidence="4" id="KW-0547">Nucleotide-binding</keyword>
<dbReference type="RefSeq" id="WP_229432882.1">
    <property type="nucleotide sequence ID" value="NZ_JAJHPV010000013.1"/>
</dbReference>
<accession>A0ABS8ITY2</accession>
<dbReference type="EMBL" id="JAJHPV010000013">
    <property type="protein sequence ID" value="MCC6072014.1"/>
    <property type="molecule type" value="Genomic_DNA"/>
</dbReference>
<dbReference type="InterPro" id="IPR000836">
    <property type="entry name" value="PRTase_dom"/>
</dbReference>
<dbReference type="SMART" id="SM01400">
    <property type="entry name" value="Pribosyltran_N"/>
    <property type="match status" value="1"/>
</dbReference>
<dbReference type="Pfam" id="PF13793">
    <property type="entry name" value="Pribosyltran_N"/>
    <property type="match status" value="1"/>
</dbReference>
<dbReference type="PANTHER" id="PTHR10210">
    <property type="entry name" value="RIBOSE-PHOSPHATE DIPHOSPHOKINASE FAMILY MEMBER"/>
    <property type="match status" value="1"/>
</dbReference>
<sequence>MHTLIEDRLCLFALHSSRAFGERLALHLGVSLGAHEERNFEDGEHKSRPLEDVAGRDVFVVHSLYGEPNESGNDKLCRLLFFIGALKDAGAARVTAVVPYLAYARKDRQTKERDPVTTRYVACLFEAVGTDALMTLDVHNLAAYQNAFRCRTVHLEAGSLFTKFLLPQLAGLDPVVVSPDAGGIKRAEAFRQGLAEALGRPVGMAVAEKYRSAGVVSGNLLVGDVDGRTAIIVDDLISTGTTVARAAAACRDGGAASVMALASHGLFTDKAGEVLGGPLLQQLVVSDSVAPGRGGADALQTKLAVVSSAALFGDAIMQLHNGM</sequence>
<evidence type="ECO:0000256" key="4">
    <source>
        <dbReference type="ARBA" id="ARBA00022741"/>
    </source>
</evidence>
<keyword evidence="3" id="KW-0545">Nucleotide biosynthesis</keyword>
<dbReference type="SUPFAM" id="SSF53271">
    <property type="entry name" value="PRTase-like"/>
    <property type="match status" value="2"/>
</dbReference>
<keyword evidence="6" id="KW-0067">ATP-binding</keyword>
<name>A0ABS8ITY2_9BURK</name>
<evidence type="ECO:0000259" key="8">
    <source>
        <dbReference type="Pfam" id="PF13793"/>
    </source>
</evidence>
<dbReference type="InterPro" id="IPR029099">
    <property type="entry name" value="Pribosyltran_N"/>
</dbReference>
<keyword evidence="5" id="KW-0418">Kinase</keyword>
<reference evidence="9 10" key="1">
    <citation type="submission" date="2021-11" db="EMBL/GenBank/DDBJ databases">
        <authorList>
            <person name="Huq M.A."/>
        </authorList>
    </citation>
    <scope>NUCLEOTIDE SEQUENCE [LARGE SCALE GENOMIC DNA]</scope>
    <source>
        <strain evidence="9 10">MAHUQ-52</strain>
    </source>
</reference>
<evidence type="ECO:0000256" key="1">
    <source>
        <dbReference type="ARBA" id="ARBA00013247"/>
    </source>
</evidence>
<dbReference type="EC" id="2.7.6.1" evidence="1"/>
<organism evidence="9 10">
    <name type="scientific">Massilia agrisoli</name>
    <dbReference type="NCBI Taxonomy" id="2892444"/>
    <lineage>
        <taxon>Bacteria</taxon>
        <taxon>Pseudomonadati</taxon>
        <taxon>Pseudomonadota</taxon>
        <taxon>Betaproteobacteria</taxon>
        <taxon>Burkholderiales</taxon>
        <taxon>Oxalobacteraceae</taxon>
        <taxon>Telluria group</taxon>
        <taxon>Massilia</taxon>
    </lineage>
</organism>
<dbReference type="PANTHER" id="PTHR10210:SF32">
    <property type="entry name" value="RIBOSE-PHOSPHATE PYROPHOSPHOKINASE 2"/>
    <property type="match status" value="1"/>
</dbReference>
<gene>
    <name evidence="9" type="primary">prs</name>
    <name evidence="9" type="ORF">LMJ30_13735</name>
</gene>
<dbReference type="InterPro" id="IPR005946">
    <property type="entry name" value="Rib-P_diPkinase"/>
</dbReference>
<feature type="domain" description="Ribose-phosphate pyrophosphokinase N-terminal" evidence="8">
    <location>
        <begin position="10"/>
        <end position="129"/>
    </location>
</feature>
<evidence type="ECO:0000256" key="5">
    <source>
        <dbReference type="ARBA" id="ARBA00022777"/>
    </source>
</evidence>
<evidence type="ECO:0000256" key="6">
    <source>
        <dbReference type="ARBA" id="ARBA00022840"/>
    </source>
</evidence>
<dbReference type="Gene3D" id="3.40.50.2020">
    <property type="match status" value="2"/>
</dbReference>
<comment type="caution">
    <text evidence="9">The sequence shown here is derived from an EMBL/GenBank/DDBJ whole genome shotgun (WGS) entry which is preliminary data.</text>
</comment>
<keyword evidence="10" id="KW-1185">Reference proteome</keyword>
<keyword evidence="2 9" id="KW-0808">Transferase</keyword>
<protein>
    <recommendedName>
        <fullName evidence="1">ribose-phosphate diphosphokinase</fullName>
        <ecNumber evidence="1">2.7.6.1</ecNumber>
    </recommendedName>
</protein>
<evidence type="ECO:0000313" key="10">
    <source>
        <dbReference type="Proteomes" id="UP001198701"/>
    </source>
</evidence>
<evidence type="ECO:0000256" key="7">
    <source>
        <dbReference type="ARBA" id="ARBA00049535"/>
    </source>
</evidence>
<evidence type="ECO:0000256" key="2">
    <source>
        <dbReference type="ARBA" id="ARBA00022679"/>
    </source>
</evidence>
<dbReference type="Pfam" id="PF14572">
    <property type="entry name" value="Pribosyl_synth"/>
    <property type="match status" value="1"/>
</dbReference>